<feature type="region of interest" description="Disordered" evidence="1">
    <location>
        <begin position="1147"/>
        <end position="1167"/>
    </location>
</feature>
<feature type="region of interest" description="Disordered" evidence="1">
    <location>
        <begin position="72"/>
        <end position="91"/>
    </location>
</feature>
<comment type="caution">
    <text evidence="2">The sequence shown here is derived from an EMBL/GenBank/DDBJ whole genome shotgun (WGS) entry which is preliminary data.</text>
</comment>
<organism evidence="2 3">
    <name type="scientific">Elysia crispata</name>
    <name type="common">lettuce slug</name>
    <dbReference type="NCBI Taxonomy" id="231223"/>
    <lineage>
        <taxon>Eukaryota</taxon>
        <taxon>Metazoa</taxon>
        <taxon>Spiralia</taxon>
        <taxon>Lophotrochozoa</taxon>
        <taxon>Mollusca</taxon>
        <taxon>Gastropoda</taxon>
        <taxon>Heterobranchia</taxon>
        <taxon>Euthyneura</taxon>
        <taxon>Panpulmonata</taxon>
        <taxon>Sacoglossa</taxon>
        <taxon>Placobranchoidea</taxon>
        <taxon>Plakobranchidae</taxon>
        <taxon>Elysia</taxon>
    </lineage>
</organism>
<feature type="compositionally biased region" description="Polar residues" evidence="1">
    <location>
        <begin position="579"/>
        <end position="589"/>
    </location>
</feature>
<feature type="compositionally biased region" description="Polar residues" evidence="1">
    <location>
        <begin position="528"/>
        <end position="537"/>
    </location>
</feature>
<feature type="region of interest" description="Disordered" evidence="1">
    <location>
        <begin position="526"/>
        <end position="551"/>
    </location>
</feature>
<dbReference type="Proteomes" id="UP001283361">
    <property type="component" value="Unassembled WGS sequence"/>
</dbReference>
<feature type="compositionally biased region" description="Polar residues" evidence="1">
    <location>
        <begin position="607"/>
        <end position="619"/>
    </location>
</feature>
<feature type="compositionally biased region" description="Basic and acidic residues" evidence="1">
    <location>
        <begin position="627"/>
        <end position="647"/>
    </location>
</feature>
<dbReference type="EMBL" id="JAWDGP010006980">
    <property type="protein sequence ID" value="KAK3732084.1"/>
    <property type="molecule type" value="Genomic_DNA"/>
</dbReference>
<keyword evidence="3" id="KW-1185">Reference proteome</keyword>
<evidence type="ECO:0000313" key="2">
    <source>
        <dbReference type="EMBL" id="KAK3732084.1"/>
    </source>
</evidence>
<feature type="region of interest" description="Disordered" evidence="1">
    <location>
        <begin position="884"/>
        <end position="922"/>
    </location>
</feature>
<gene>
    <name evidence="2" type="ORF">RRG08_026469</name>
</gene>
<name>A0AAE0Y4U8_9GAST</name>
<feature type="compositionally biased region" description="Polar residues" evidence="1">
    <location>
        <begin position="1938"/>
        <end position="1955"/>
    </location>
</feature>
<sequence length="1967" mass="220384">MSRTVSSEEKTWRTYSKSLIVELKEKLAARRARTLGLLSEGGDSSVFCEVDTESDGLDDTSSHSHEVKDRVVQDALDENEPETASLSETSSISDNMEFCNHSAEDAQQGTLVDKAKIMQTKRISFATIATDCHSFSPPRVDSTTMTSAKFRFEGDRELVSVGTGCDWLNESSEGSEILVTTNDVSNLDIDNISFEFPALPQIKKGSEAPKSGEHCTSAVAEIDSIEATYSSAVQYFFGSSQEKWSSLSKSTAITHGKSLAKKEKGSSRNRDFYTEVKNELPNDTLAYRYDRYLPNTYCSLEECKDITSVEDKRVTMNDLTPEPNESSTLCGYDEIPFPNISATEDMYKEESTKVGLEAGDFKLSESPLKTAKHFCSSLIVEAEELLRSELSLTTYGCAIEEILRVIKSDKVFYTEIDKNVVSLLENHLDQNRNFQYGDQNVSSNSGNDQFSFSGNESTSKEANIATFRKNQRLQSCLKKARLVSALQLNHDSATTKMGKVVTKQAYDKAVREFETLVARYASTDLNRESCTQPSQSKKVAKHPHVTSLPPFGASKFSISSKTFICDSKDDVDKNEENTDTTQSSANQAQPFVLEEDISKPKEKYTVNDANVSADDSLSGTPACVDSHPPEKKGPNSSREPSHCETNAHTKKGSLVPKEKKCVSGVDDSDSESEESHESGFCSNQIYTSSLLTQLLDYSSQEEDIADMEDVSKYHDLVEEQSGENVKDVSEPGILITRDSNDQINTDNIINVSEDGVKAQNGCKEKTSEYEMIVEDTGFDDVVVYESDFETGSDSDTTLKTPKDRKTKKCNSVKDEVLMEYKLSKDHFSNKTEMVETFSSINREDKAATNGQDIQDRSTKTDRVVSNVSLSSFLSFVDHLDTKLDKDESAPSNSADANISPAKCRKQDRNSQQHSSKKKMRPFLLKVDLSSSDDDSADDINNDLSPSEILRQRQIERVDGRLEQLKEIVKRKRKARSPHKQRLQKKEKTEVVFNSCSLQASDQSENRCAFIGQSCEDSQGYKDPKLLSSCLDLITRRRKLQENSKSLQDSGFAAPIASLEQGYHLNTKEVECDAHRFSAESYEENASCKESVSEMSPMAECNERFELGHPTDPDFFKNDLSAPEAPIEAGNIFIERSSKEAEIIAHIDENTGHESQKSWSTESEETKRKATEEKCVDETCKSGLILEAQETNSGRFCVGGKSRQIRDDNILNSAAAFVHNSVDPIEVNERNDDTKTTYRNRQLNVVKSTNLNNGRHGMHDTVDEALIIMKHTTDDSRSVSLATFSKEEASDNVEAESLDVSEICIDIIEKSENIGISMEKKEKENRHYVNNQVSSNYHLSPAASPRRCSMEDSFGGEQNISKIENLNSGDSQIEQEGTLSESQMQNGLDFSNQSVDKLTVELLTKPSSSLCNANEIRCTEDSSSKEAWQMIGSVNDFYKFLLESKAKKPNLKQNHVYCVCNPDHMQLSSFQQNGIMGLSKTLSPCILKHNNTAMIKENVVCENVSQQRYQSLENESGLVVFTEPKEHDESLLHNFKTAGDIHIMKRLEALENLLSDSTQCQEEIKNVLYDAMKRSNNSGPELIMAISDPENPSCCPESSDVPTGVFRGAGSYSVPMHGLSDTLVHTATQTSSVATQACQTENGSFEDKSLELKNSLQSFMHENLRCLQDKVEIIESEVKARSKEYDVSASKLDEIEQIMKDRYDDMNRRALESQNYLDGKLEGFKNAISLSVESSIGAWREILTENIKGQMRDMSQAMKTELVESTRQAYHELSVDITAFKESLERHNRIKELTSASTEKRSVGDEWKSPQVNKGMDVDTMKLRIVELTSQRDAEKVFHKITRQALRALERDHERLREEYLGARLGRDRKAADTDHRRNFKHFISQQCSYCFNNNRCQVERQKDDKRNLAGQRDSSNVLPNPSQICSIRREKSGRTSEAFESTEQSDVDCQQSECNDPTGCEGRNERV</sequence>
<feature type="region of interest" description="Disordered" evidence="1">
    <location>
        <begin position="1929"/>
        <end position="1967"/>
    </location>
</feature>
<evidence type="ECO:0000256" key="1">
    <source>
        <dbReference type="SAM" id="MobiDB-lite"/>
    </source>
</evidence>
<feature type="compositionally biased region" description="Basic and acidic residues" evidence="1">
    <location>
        <begin position="596"/>
        <end position="605"/>
    </location>
</feature>
<feature type="compositionally biased region" description="Polar residues" evidence="1">
    <location>
        <begin position="82"/>
        <end position="91"/>
    </location>
</feature>
<protein>
    <submittedName>
        <fullName evidence="2">Uncharacterized protein</fullName>
    </submittedName>
</protein>
<feature type="region of interest" description="Disordered" evidence="1">
    <location>
        <begin position="842"/>
        <end position="861"/>
    </location>
</feature>
<evidence type="ECO:0000313" key="3">
    <source>
        <dbReference type="Proteomes" id="UP001283361"/>
    </source>
</evidence>
<proteinExistence type="predicted"/>
<feature type="region of interest" description="Disordered" evidence="1">
    <location>
        <begin position="570"/>
        <end position="679"/>
    </location>
</feature>
<accession>A0AAE0Y4U8</accession>
<reference evidence="2" key="1">
    <citation type="journal article" date="2023" name="G3 (Bethesda)">
        <title>A reference genome for the long-term kleptoplast-retaining sea slug Elysia crispata morphotype clarki.</title>
        <authorList>
            <person name="Eastman K.E."/>
            <person name="Pendleton A.L."/>
            <person name="Shaikh M.A."/>
            <person name="Suttiyut T."/>
            <person name="Ogas R."/>
            <person name="Tomko P."/>
            <person name="Gavelis G."/>
            <person name="Widhalm J.R."/>
            <person name="Wisecaver J.H."/>
        </authorList>
    </citation>
    <scope>NUCLEOTIDE SEQUENCE</scope>
    <source>
        <strain evidence="2">ECLA1</strain>
    </source>
</reference>